<reference evidence="2" key="1">
    <citation type="submission" date="2023-03" db="EMBL/GenBank/DDBJ databases">
        <title>Massive genome expansion in bonnet fungi (Mycena s.s.) driven by repeated elements and novel gene families across ecological guilds.</title>
        <authorList>
            <consortium name="Lawrence Berkeley National Laboratory"/>
            <person name="Harder C.B."/>
            <person name="Miyauchi S."/>
            <person name="Viragh M."/>
            <person name="Kuo A."/>
            <person name="Thoen E."/>
            <person name="Andreopoulos B."/>
            <person name="Lu D."/>
            <person name="Skrede I."/>
            <person name="Drula E."/>
            <person name="Henrissat B."/>
            <person name="Morin E."/>
            <person name="Kohler A."/>
            <person name="Barry K."/>
            <person name="LaButti K."/>
            <person name="Morin E."/>
            <person name="Salamov A."/>
            <person name="Lipzen A."/>
            <person name="Mereny Z."/>
            <person name="Hegedus B."/>
            <person name="Baldrian P."/>
            <person name="Stursova M."/>
            <person name="Weitz H."/>
            <person name="Taylor A."/>
            <person name="Grigoriev I.V."/>
            <person name="Nagy L.G."/>
            <person name="Martin F."/>
            <person name="Kauserud H."/>
        </authorList>
    </citation>
    <scope>NUCLEOTIDE SEQUENCE</scope>
    <source>
        <strain evidence="2">CBHHK200</strain>
    </source>
</reference>
<name>A0AAD6X5L8_9AGAR</name>
<evidence type="ECO:0000256" key="1">
    <source>
        <dbReference type="SAM" id="Phobius"/>
    </source>
</evidence>
<evidence type="ECO:0000313" key="2">
    <source>
        <dbReference type="EMBL" id="KAJ7035796.1"/>
    </source>
</evidence>
<protein>
    <recommendedName>
        <fullName evidence="4">HAT C-terminal dimerisation domain-containing protein</fullName>
    </recommendedName>
</protein>
<keyword evidence="1" id="KW-0472">Membrane</keyword>
<dbReference type="Proteomes" id="UP001218188">
    <property type="component" value="Unassembled WGS sequence"/>
</dbReference>
<dbReference type="InterPro" id="IPR012337">
    <property type="entry name" value="RNaseH-like_sf"/>
</dbReference>
<organism evidence="2 3">
    <name type="scientific">Mycena alexandri</name>
    <dbReference type="NCBI Taxonomy" id="1745969"/>
    <lineage>
        <taxon>Eukaryota</taxon>
        <taxon>Fungi</taxon>
        <taxon>Dikarya</taxon>
        <taxon>Basidiomycota</taxon>
        <taxon>Agaricomycotina</taxon>
        <taxon>Agaricomycetes</taxon>
        <taxon>Agaricomycetidae</taxon>
        <taxon>Agaricales</taxon>
        <taxon>Marasmiineae</taxon>
        <taxon>Mycenaceae</taxon>
        <taxon>Mycena</taxon>
    </lineage>
</organism>
<dbReference type="EMBL" id="JARJCM010000048">
    <property type="protein sequence ID" value="KAJ7035796.1"/>
    <property type="molecule type" value="Genomic_DNA"/>
</dbReference>
<accession>A0AAD6X5L8</accession>
<keyword evidence="1" id="KW-1133">Transmembrane helix</keyword>
<sequence length="312" mass="34923">MELEDGENAGFLTHAKETFNRRFIEIATPKHWLALFLHPSCCKLVLSGDAEKGRAQQWRWDSAKAKKLVEDLKAYNQFKSPFAGKATDAKEWWDAIPKQHDGVKILATVLHSIVAHSADVERLFSDLGGIQTPLRNGWLVETMDKVGRIRGYLSYLLFLKKSAEGKSTDLENPITWIPPLGGADESETNLEEDIVEKAYNDLQKKIADEEDTSQVQSAPQGSIVGGEMIDFDELERVDRRETDAPAKEIIDVVGEDAPGSWNIDDLMEIRNFSVFGRINSAIFCHILPLICPAILPFCLAVWAKIHSAPHTI</sequence>
<keyword evidence="3" id="KW-1185">Reference proteome</keyword>
<dbReference type="SUPFAM" id="SSF53098">
    <property type="entry name" value="Ribonuclease H-like"/>
    <property type="match status" value="1"/>
</dbReference>
<feature type="transmembrane region" description="Helical" evidence="1">
    <location>
        <begin position="280"/>
        <end position="303"/>
    </location>
</feature>
<comment type="caution">
    <text evidence="2">The sequence shown here is derived from an EMBL/GenBank/DDBJ whole genome shotgun (WGS) entry which is preliminary data.</text>
</comment>
<dbReference type="AlphaFoldDB" id="A0AAD6X5L8"/>
<proteinExistence type="predicted"/>
<keyword evidence="1" id="KW-0812">Transmembrane</keyword>
<evidence type="ECO:0000313" key="3">
    <source>
        <dbReference type="Proteomes" id="UP001218188"/>
    </source>
</evidence>
<gene>
    <name evidence="2" type="ORF">C8F04DRAFT_1182076</name>
</gene>
<evidence type="ECO:0008006" key="4">
    <source>
        <dbReference type="Google" id="ProtNLM"/>
    </source>
</evidence>